<dbReference type="GO" id="GO:0014808">
    <property type="term" value="P:release of sequestered calcium ion into cytosol by sarcoplasmic reticulum"/>
    <property type="evidence" value="ECO:0007669"/>
    <property type="project" value="TreeGrafter"/>
</dbReference>
<dbReference type="GO" id="GO:0030018">
    <property type="term" value="C:Z disc"/>
    <property type="evidence" value="ECO:0007669"/>
    <property type="project" value="TreeGrafter"/>
</dbReference>
<dbReference type="GO" id="GO:0033017">
    <property type="term" value="C:sarcoplasmic reticulum membrane"/>
    <property type="evidence" value="ECO:0007669"/>
    <property type="project" value="TreeGrafter"/>
</dbReference>
<dbReference type="GO" id="GO:0034704">
    <property type="term" value="C:calcium channel complex"/>
    <property type="evidence" value="ECO:0007669"/>
    <property type="project" value="TreeGrafter"/>
</dbReference>
<dbReference type="Proteomes" id="UP000828390">
    <property type="component" value="Unassembled WGS sequence"/>
</dbReference>
<accession>A0A9D4LBZ2</accession>
<dbReference type="GO" id="GO:0005219">
    <property type="term" value="F:ryanodine-sensitive calcium-release channel activity"/>
    <property type="evidence" value="ECO:0007669"/>
    <property type="project" value="TreeGrafter"/>
</dbReference>
<feature type="domain" description="RIH" evidence="1">
    <location>
        <begin position="18"/>
        <end position="89"/>
    </location>
</feature>
<dbReference type="InterPro" id="IPR000699">
    <property type="entry name" value="RIH_dom"/>
</dbReference>
<dbReference type="Pfam" id="PF01365">
    <property type="entry name" value="RYDR_ITPR"/>
    <property type="match status" value="1"/>
</dbReference>
<protein>
    <recommendedName>
        <fullName evidence="1">RIH domain-containing protein</fullName>
    </recommendedName>
</protein>
<gene>
    <name evidence="2" type="ORF">DPMN_097569</name>
</gene>
<evidence type="ECO:0000313" key="2">
    <source>
        <dbReference type="EMBL" id="KAH3855009.1"/>
    </source>
</evidence>
<dbReference type="EMBL" id="JAIWYP010000003">
    <property type="protein sequence ID" value="KAH3855009.1"/>
    <property type="molecule type" value="Genomic_DNA"/>
</dbReference>
<dbReference type="PANTHER" id="PTHR46399:SF8">
    <property type="entry name" value="B30.2_SPRY DOMAIN-CONTAINING PROTEIN"/>
    <property type="match status" value="1"/>
</dbReference>
<dbReference type="AlphaFoldDB" id="A0A9D4LBZ2"/>
<dbReference type="Gene3D" id="1.25.10.30">
    <property type="entry name" value="IP3 receptor type 1 binding core, RIH domain"/>
    <property type="match status" value="1"/>
</dbReference>
<reference evidence="2" key="1">
    <citation type="journal article" date="2019" name="bioRxiv">
        <title>The Genome of the Zebra Mussel, Dreissena polymorpha: A Resource for Invasive Species Research.</title>
        <authorList>
            <person name="McCartney M.A."/>
            <person name="Auch B."/>
            <person name="Kono T."/>
            <person name="Mallez S."/>
            <person name="Zhang Y."/>
            <person name="Obille A."/>
            <person name="Becker A."/>
            <person name="Abrahante J.E."/>
            <person name="Garbe J."/>
            <person name="Badalamenti J.P."/>
            <person name="Herman A."/>
            <person name="Mangelson H."/>
            <person name="Liachko I."/>
            <person name="Sullivan S."/>
            <person name="Sone E.D."/>
            <person name="Koren S."/>
            <person name="Silverstein K.A.T."/>
            <person name="Beckman K.B."/>
            <person name="Gohl D.M."/>
        </authorList>
    </citation>
    <scope>NUCLEOTIDE SEQUENCE</scope>
    <source>
        <strain evidence="2">Duluth1</strain>
        <tissue evidence="2">Whole animal</tissue>
    </source>
</reference>
<dbReference type="InterPro" id="IPR015925">
    <property type="entry name" value="Ryanodine_IP3_receptor"/>
</dbReference>
<dbReference type="GO" id="GO:0005790">
    <property type="term" value="C:smooth endoplasmic reticulum"/>
    <property type="evidence" value="ECO:0007669"/>
    <property type="project" value="TreeGrafter"/>
</dbReference>
<evidence type="ECO:0000313" key="3">
    <source>
        <dbReference type="Proteomes" id="UP000828390"/>
    </source>
</evidence>
<sequence length="96" mass="11388">MGESTRHKWVYRSNCKYCMCVAEHEEKQNKLRALRNRQDLFQEEGMIALILETIDKFGQYKGKRQFAHYAGEEAANKWDDISSYLYLLLGTKWSCD</sequence>
<organism evidence="2 3">
    <name type="scientific">Dreissena polymorpha</name>
    <name type="common">Zebra mussel</name>
    <name type="synonym">Mytilus polymorpha</name>
    <dbReference type="NCBI Taxonomy" id="45954"/>
    <lineage>
        <taxon>Eukaryota</taxon>
        <taxon>Metazoa</taxon>
        <taxon>Spiralia</taxon>
        <taxon>Lophotrochozoa</taxon>
        <taxon>Mollusca</taxon>
        <taxon>Bivalvia</taxon>
        <taxon>Autobranchia</taxon>
        <taxon>Heteroconchia</taxon>
        <taxon>Euheterodonta</taxon>
        <taxon>Imparidentia</taxon>
        <taxon>Neoheterodontei</taxon>
        <taxon>Myida</taxon>
        <taxon>Dreissenoidea</taxon>
        <taxon>Dreissenidae</taxon>
        <taxon>Dreissena</taxon>
    </lineage>
</organism>
<reference evidence="2" key="2">
    <citation type="submission" date="2020-11" db="EMBL/GenBank/DDBJ databases">
        <authorList>
            <person name="McCartney M.A."/>
            <person name="Auch B."/>
            <person name="Kono T."/>
            <person name="Mallez S."/>
            <person name="Becker A."/>
            <person name="Gohl D.M."/>
            <person name="Silverstein K.A.T."/>
            <person name="Koren S."/>
            <person name="Bechman K.B."/>
            <person name="Herman A."/>
            <person name="Abrahante J.E."/>
            <person name="Garbe J."/>
        </authorList>
    </citation>
    <scope>NUCLEOTIDE SEQUENCE</scope>
    <source>
        <strain evidence="2">Duluth1</strain>
        <tissue evidence="2">Whole animal</tissue>
    </source>
</reference>
<name>A0A9D4LBZ2_DREPO</name>
<comment type="caution">
    <text evidence="2">The sequence shown here is derived from an EMBL/GenBank/DDBJ whole genome shotgun (WGS) entry which is preliminary data.</text>
</comment>
<dbReference type="PANTHER" id="PTHR46399">
    <property type="entry name" value="B30.2/SPRY DOMAIN-CONTAINING PROTEIN"/>
    <property type="match status" value="1"/>
</dbReference>
<keyword evidence="3" id="KW-1185">Reference proteome</keyword>
<proteinExistence type="predicted"/>
<dbReference type="GO" id="GO:0006941">
    <property type="term" value="P:striated muscle contraction"/>
    <property type="evidence" value="ECO:0007669"/>
    <property type="project" value="TreeGrafter"/>
</dbReference>
<dbReference type="GO" id="GO:0042383">
    <property type="term" value="C:sarcolemma"/>
    <property type="evidence" value="ECO:0007669"/>
    <property type="project" value="TreeGrafter"/>
</dbReference>
<evidence type="ECO:0000259" key="1">
    <source>
        <dbReference type="Pfam" id="PF01365"/>
    </source>
</evidence>